<dbReference type="HAMAP" id="MF_01805">
    <property type="entry name" value="ScpA"/>
    <property type="match status" value="1"/>
</dbReference>
<evidence type="ECO:0000313" key="5">
    <source>
        <dbReference type="Proteomes" id="UP001597191"/>
    </source>
</evidence>
<comment type="caution">
    <text evidence="4">The sequence shown here is derived from an EMBL/GenBank/DDBJ whole genome shotgun (WGS) entry which is preliminary data.</text>
</comment>
<evidence type="ECO:0000256" key="2">
    <source>
        <dbReference type="ARBA" id="ARBA00044777"/>
    </source>
</evidence>
<reference evidence="5" key="1">
    <citation type="journal article" date="2019" name="Int. J. Syst. Evol. Microbiol.">
        <title>The Global Catalogue of Microorganisms (GCM) 10K type strain sequencing project: providing services to taxonomists for standard genome sequencing and annotation.</title>
        <authorList>
            <consortium name="The Broad Institute Genomics Platform"/>
            <consortium name="The Broad Institute Genome Sequencing Center for Infectious Disease"/>
            <person name="Wu L."/>
            <person name="Ma J."/>
        </authorList>
    </citation>
    <scope>NUCLEOTIDE SEQUENCE [LARGE SCALE GENOMIC DNA]</scope>
    <source>
        <strain evidence="5">CCM 8937</strain>
    </source>
</reference>
<dbReference type="RefSeq" id="WP_125650644.1">
    <property type="nucleotide sequence ID" value="NZ_JBHTOH010000082.1"/>
</dbReference>
<dbReference type="Proteomes" id="UP001597191">
    <property type="component" value="Unassembled WGS sequence"/>
</dbReference>
<comment type="similarity">
    <text evidence="3">Belongs to the ScpA family.</text>
</comment>
<dbReference type="Pfam" id="PF02616">
    <property type="entry name" value="SMC_ScpA"/>
    <property type="match status" value="1"/>
</dbReference>
<comment type="function">
    <text evidence="3">Participates in chromosomal partition during cell division. May act via the formation of a condensin-like complex containing Smc and ScpB that pull DNA away from mid-cell into both cell halves.</text>
</comment>
<accession>A0ABW4BNS3</accession>
<evidence type="ECO:0000313" key="4">
    <source>
        <dbReference type="EMBL" id="MFD1411574.1"/>
    </source>
</evidence>
<dbReference type="Gene3D" id="6.10.250.2410">
    <property type="match status" value="1"/>
</dbReference>
<keyword evidence="5" id="KW-1185">Reference proteome</keyword>
<comment type="subunit">
    <text evidence="3">Component of a cohesin-like complex composed of ScpA, ScpB and the Smc homodimer, in which ScpA and ScpB bind to the head domain of Smc. The presence of the three proteins is required for the association of the complex with DNA.</text>
</comment>
<keyword evidence="3" id="KW-0963">Cytoplasm</keyword>
<dbReference type="InterPro" id="IPR003768">
    <property type="entry name" value="ScpA"/>
</dbReference>
<dbReference type="PANTHER" id="PTHR33969">
    <property type="entry name" value="SEGREGATION AND CONDENSATION PROTEIN A"/>
    <property type="match status" value="1"/>
</dbReference>
<keyword evidence="1 3" id="KW-0159">Chromosome partition</keyword>
<organism evidence="4 5">
    <name type="scientific">Lapidilactobacillus gannanensis</name>
    <dbReference type="NCBI Taxonomy" id="2486002"/>
    <lineage>
        <taxon>Bacteria</taxon>
        <taxon>Bacillati</taxon>
        <taxon>Bacillota</taxon>
        <taxon>Bacilli</taxon>
        <taxon>Lactobacillales</taxon>
        <taxon>Lactobacillaceae</taxon>
        <taxon>Lapidilactobacillus</taxon>
    </lineage>
</organism>
<proteinExistence type="inferred from homology"/>
<sequence>MELQLKLTEFEGPLDLLLHLIKKQEIDIYDIPIAQITEQYLDYLHQMQELSLEVAGDYLIMAATLMAIKSRLLLPQSKVDELDHPDEEPEDPRQALVEQLLAYQAYQEVSHYLQQQAQTRARFFSKEETIPQHLAPTPLPKGIVSLDELGAALTELLQRQRQEDMFAAQTISRDSFSLDEALALIQARLAAAPQQTVSFTSLFVLPIDREQVVTLFLACLELMKTKTIICRQPSRQAPIQISKGVPA</sequence>
<keyword evidence="3" id="KW-0131">Cell cycle</keyword>
<keyword evidence="3" id="KW-0132">Cell division</keyword>
<dbReference type="EMBL" id="JBHTOH010000082">
    <property type="protein sequence ID" value="MFD1411574.1"/>
    <property type="molecule type" value="Genomic_DNA"/>
</dbReference>
<protein>
    <recommendedName>
        <fullName evidence="2 3">Segregation and condensation protein A</fullName>
    </recommendedName>
</protein>
<evidence type="ECO:0000256" key="3">
    <source>
        <dbReference type="HAMAP-Rule" id="MF_01805"/>
    </source>
</evidence>
<dbReference type="PANTHER" id="PTHR33969:SF2">
    <property type="entry name" value="SEGREGATION AND CONDENSATION PROTEIN A"/>
    <property type="match status" value="1"/>
</dbReference>
<evidence type="ECO:0000256" key="1">
    <source>
        <dbReference type="ARBA" id="ARBA00022829"/>
    </source>
</evidence>
<name>A0ABW4BNS3_9LACO</name>
<gene>
    <name evidence="3" type="primary">scpA</name>
    <name evidence="4" type="ORF">ACFQ4R_08265</name>
</gene>
<comment type="subcellular location">
    <subcellularLocation>
        <location evidence="3">Cytoplasm</location>
    </subcellularLocation>
    <text evidence="3">Associated with two foci at the outer edges of the nucleoid region in young cells, and at four foci within both cell halves in older cells.</text>
</comment>